<dbReference type="EMBL" id="JRTT01000019">
    <property type="protein sequence ID" value="KHD76315.1"/>
    <property type="molecule type" value="Genomic_DNA"/>
</dbReference>
<reference evidence="2 3" key="1">
    <citation type="submission" date="2014-10" db="EMBL/GenBank/DDBJ databases">
        <title>Draft genome sequence of Actinoplanes utahensis NRRL 12052.</title>
        <authorList>
            <person name="Velasco-Bucheli B."/>
            <person name="del Cerro C."/>
            <person name="Hormigo D."/>
            <person name="Garcia J.L."/>
            <person name="Acebal C."/>
            <person name="Arroyo M."/>
            <person name="de la Mata I."/>
        </authorList>
    </citation>
    <scope>NUCLEOTIDE SEQUENCE [LARGE SCALE GENOMIC DNA]</scope>
    <source>
        <strain evidence="2 3">NRRL 12052</strain>
    </source>
</reference>
<dbReference type="InterPro" id="IPR006336">
    <property type="entry name" value="GCS2"/>
</dbReference>
<dbReference type="eggNOG" id="COG2170">
    <property type="taxonomic scope" value="Bacteria"/>
</dbReference>
<dbReference type="OrthoDB" id="240589at2"/>
<dbReference type="InterPro" id="IPR014746">
    <property type="entry name" value="Gln_synth/guanido_kin_cat_dom"/>
</dbReference>
<protein>
    <submittedName>
        <fullName evidence="2">Glutamate--cysteine ligase</fullName>
    </submittedName>
</protein>
<proteinExistence type="predicted"/>
<dbReference type="STRING" id="1869.MB27_18090"/>
<dbReference type="InterPro" id="IPR016602">
    <property type="entry name" value="UCP012666"/>
</dbReference>
<dbReference type="SUPFAM" id="SSF55931">
    <property type="entry name" value="Glutamine synthetase/guanido kinase"/>
    <property type="match status" value="1"/>
</dbReference>
<keyword evidence="2" id="KW-0436">Ligase</keyword>
<dbReference type="RefSeq" id="WP_043525781.1">
    <property type="nucleotide sequence ID" value="NZ_BAABKU010000006.1"/>
</dbReference>
<evidence type="ECO:0000313" key="2">
    <source>
        <dbReference type="EMBL" id="KHD76315.1"/>
    </source>
</evidence>
<comment type="catalytic activity">
    <reaction evidence="1">
        <text>L-cysteine + L-glutamate + ATP = gamma-L-glutamyl-L-cysteine + ADP + phosphate + H(+)</text>
        <dbReference type="Rhea" id="RHEA:13285"/>
        <dbReference type="ChEBI" id="CHEBI:15378"/>
        <dbReference type="ChEBI" id="CHEBI:29985"/>
        <dbReference type="ChEBI" id="CHEBI:30616"/>
        <dbReference type="ChEBI" id="CHEBI:35235"/>
        <dbReference type="ChEBI" id="CHEBI:43474"/>
        <dbReference type="ChEBI" id="CHEBI:58173"/>
        <dbReference type="ChEBI" id="CHEBI:456216"/>
        <dbReference type="EC" id="6.3.2.2"/>
    </reaction>
</comment>
<accession>A0A0A6UJQ2</accession>
<evidence type="ECO:0000256" key="1">
    <source>
        <dbReference type="ARBA" id="ARBA00048819"/>
    </source>
</evidence>
<name>A0A0A6UJQ2_ACTUT</name>
<evidence type="ECO:0000313" key="3">
    <source>
        <dbReference type="Proteomes" id="UP000054537"/>
    </source>
</evidence>
<sequence>MGKDLATAAFSPQDRVRFRRKVRGCLDVLAGMLQDERFEDGGPSAGLEIEINLVDPDAGPAMRNTEILADLGDPRFQPELARFNLELNVPPRRLLGDGLGDFEQDILDALRAASDCARKAESRLLTIGILPTLTPEHLVLANLTDNERFRALDAEIAGARGDDFRIDIRGAERLTTSSDTIAPEGACTSAQLHLQVAPDDFARYWNASQAVAGVQLALGANAPFLYGRRLWAETRIPFFEQATDARPDEFSAQGVRPRVWFGESWISSVLDLYEENLRYFPPLLPEVSDEDPVAVRTAGHIPQLYELRLHNGTVYRWNRPVYDVAAGHPHLRVENRVLPSGPTVSDLLANAAFYFGLVRELAEHDPPIWRRLTFAEAEANFRAGARDGIEAVLTWPGTGEVRATDLVLDVLLPWAHSGLDRLGVHPAQRDRLLGIAEDRCRAGRNGATWQAATVRAAEERGRARPEALREMTQRYLEFQRSNEPVHTWPM</sequence>
<comment type="caution">
    <text evidence="2">The sequence shown here is derived from an EMBL/GenBank/DDBJ whole genome shotgun (WGS) entry which is preliminary data.</text>
</comment>
<dbReference type="GO" id="GO:0016879">
    <property type="term" value="F:ligase activity, forming carbon-nitrogen bonds"/>
    <property type="evidence" value="ECO:0007669"/>
    <property type="project" value="TreeGrafter"/>
</dbReference>
<gene>
    <name evidence="2" type="ORF">MB27_18090</name>
</gene>
<dbReference type="Gene3D" id="3.30.590.20">
    <property type="match status" value="1"/>
</dbReference>
<keyword evidence="3" id="KW-1185">Reference proteome</keyword>
<dbReference type="PANTHER" id="PTHR36510:SF3">
    <property type="entry name" value="CONSERVED PROTEIN"/>
    <property type="match status" value="1"/>
</dbReference>
<dbReference type="AlphaFoldDB" id="A0A0A6UJQ2"/>
<dbReference type="Proteomes" id="UP000054537">
    <property type="component" value="Unassembled WGS sequence"/>
</dbReference>
<dbReference type="PANTHER" id="PTHR36510">
    <property type="entry name" value="GLUTAMATE--CYSTEINE LIGASE 2-RELATED"/>
    <property type="match status" value="1"/>
</dbReference>
<organism evidence="2 3">
    <name type="scientific">Actinoplanes utahensis</name>
    <dbReference type="NCBI Taxonomy" id="1869"/>
    <lineage>
        <taxon>Bacteria</taxon>
        <taxon>Bacillati</taxon>
        <taxon>Actinomycetota</taxon>
        <taxon>Actinomycetes</taxon>
        <taxon>Micromonosporales</taxon>
        <taxon>Micromonosporaceae</taxon>
        <taxon>Actinoplanes</taxon>
    </lineage>
</organism>
<dbReference type="InterPro" id="IPR050141">
    <property type="entry name" value="GCL_type2/YbdK_subfam"/>
</dbReference>
<dbReference type="Pfam" id="PF04107">
    <property type="entry name" value="GCS2"/>
    <property type="match status" value="1"/>
</dbReference>
<dbReference type="PIRSF" id="PIRSF012666">
    <property type="entry name" value="UCP012666"/>
    <property type="match status" value="1"/>
</dbReference>